<feature type="transmembrane region" description="Helical" evidence="9">
    <location>
        <begin position="21"/>
        <end position="40"/>
    </location>
</feature>
<comment type="caution">
    <text evidence="11">The sequence shown here is derived from an EMBL/GenBank/DDBJ whole genome shotgun (WGS) entry which is preliminary data.</text>
</comment>
<name>A0ABV7BMR7_9PROT</name>
<dbReference type="InterPro" id="IPR004563">
    <property type="entry name" value="Apolipo_AcylTrfase"/>
</dbReference>
<comment type="similarity">
    <text evidence="2 9">Belongs to the CN hydrolase family. Apolipoprotein N-acyltransferase subfamily.</text>
</comment>
<evidence type="ECO:0000256" key="8">
    <source>
        <dbReference type="ARBA" id="ARBA00023315"/>
    </source>
</evidence>
<dbReference type="EMBL" id="JBHRSB010000001">
    <property type="protein sequence ID" value="MFC2998946.1"/>
    <property type="molecule type" value="Genomic_DNA"/>
</dbReference>
<dbReference type="NCBIfam" id="TIGR00546">
    <property type="entry name" value="lnt"/>
    <property type="match status" value="1"/>
</dbReference>
<keyword evidence="6 9" id="KW-1133">Transmembrane helix</keyword>
<dbReference type="RefSeq" id="WP_343215141.1">
    <property type="nucleotide sequence ID" value="NZ_JAFNJS010000001.1"/>
</dbReference>
<dbReference type="Proteomes" id="UP001595420">
    <property type="component" value="Unassembled WGS sequence"/>
</dbReference>
<dbReference type="SUPFAM" id="SSF56317">
    <property type="entry name" value="Carbon-nitrogen hydrolase"/>
    <property type="match status" value="1"/>
</dbReference>
<evidence type="ECO:0000313" key="12">
    <source>
        <dbReference type="Proteomes" id="UP001595420"/>
    </source>
</evidence>
<dbReference type="GO" id="GO:0016746">
    <property type="term" value="F:acyltransferase activity"/>
    <property type="evidence" value="ECO:0007669"/>
    <property type="project" value="UniProtKB-KW"/>
</dbReference>
<dbReference type="PANTHER" id="PTHR38686">
    <property type="entry name" value="APOLIPOPROTEIN N-ACYLTRANSFERASE"/>
    <property type="match status" value="1"/>
</dbReference>
<feature type="transmembrane region" description="Helical" evidence="9">
    <location>
        <begin position="490"/>
        <end position="511"/>
    </location>
</feature>
<evidence type="ECO:0000256" key="5">
    <source>
        <dbReference type="ARBA" id="ARBA00022692"/>
    </source>
</evidence>
<dbReference type="Pfam" id="PF00795">
    <property type="entry name" value="CN_hydrolase"/>
    <property type="match status" value="1"/>
</dbReference>
<dbReference type="CDD" id="cd07571">
    <property type="entry name" value="ALP_N-acyl_transferase"/>
    <property type="match status" value="1"/>
</dbReference>
<evidence type="ECO:0000313" key="11">
    <source>
        <dbReference type="EMBL" id="MFC2998946.1"/>
    </source>
</evidence>
<organism evidence="11 12">
    <name type="scientific">Falsiroseomonas tokyonensis</name>
    <dbReference type="NCBI Taxonomy" id="430521"/>
    <lineage>
        <taxon>Bacteria</taxon>
        <taxon>Pseudomonadati</taxon>
        <taxon>Pseudomonadota</taxon>
        <taxon>Alphaproteobacteria</taxon>
        <taxon>Acetobacterales</taxon>
        <taxon>Roseomonadaceae</taxon>
        <taxon>Falsiroseomonas</taxon>
    </lineage>
</organism>
<comment type="function">
    <text evidence="9">Catalyzes the phospholipid dependent N-acylation of the N-terminal cysteine of apolipoprotein, the last step in lipoprotein maturation.</text>
</comment>
<feature type="transmembrane region" description="Helical" evidence="9">
    <location>
        <begin position="71"/>
        <end position="94"/>
    </location>
</feature>
<keyword evidence="4 9" id="KW-0808">Transferase</keyword>
<sequence length="526" mass="55372">MRRLAAPGRWRQALLRRVAGPGFWRALATAFGLGAVTALALPPVHLVPVLLLTLPGLFLMVTAAPSARRAALIGLAWGWGFHVAGLHWLTNAILTEVDRFWWLVPIAVPALALPLGAFTILPALAARWARPGWPAALAFAAAWLAAELLRGVVFTGFPWNLLGTVWAFGSLPIQAAAWVGVHGLSLATVLLALAPLAGRRGWIGGGLALLAFAGIGLARLWPVEPEPEPVSMVLVQGNVAQEAKWREDARLPIFQRYIDLTAGGVRTAAQEAPGNRIVVVWPETASPFLLASDPRAAELATAPLPPGALLLAGSVRAEFGADGRASRVWNSLLALDAQGTVLEAYDKAHLVPFGEYTPLRGLLPIRLVVSALDFTAGPGLRAIRLPGLPAFGGLICYEVIFPGAVTPAERPGFLLNITNDAWFGVSAGPHQHLAAARLRAVEEGLPLVRAAQTGISAVFDARGRVVARMGLAETGVVVAPLPRAAPATPFAYLGLWIPLVLLALVSAGAIYGSVSRVASHREGLSP</sequence>
<reference evidence="12" key="1">
    <citation type="journal article" date="2019" name="Int. J. Syst. Evol. Microbiol.">
        <title>The Global Catalogue of Microorganisms (GCM) 10K type strain sequencing project: providing services to taxonomists for standard genome sequencing and annotation.</title>
        <authorList>
            <consortium name="The Broad Institute Genomics Platform"/>
            <consortium name="The Broad Institute Genome Sequencing Center for Infectious Disease"/>
            <person name="Wu L."/>
            <person name="Ma J."/>
        </authorList>
    </citation>
    <scope>NUCLEOTIDE SEQUENCE [LARGE SCALE GENOMIC DNA]</scope>
    <source>
        <strain evidence="12">CGMCC 1.16855</strain>
    </source>
</reference>
<evidence type="ECO:0000256" key="7">
    <source>
        <dbReference type="ARBA" id="ARBA00023136"/>
    </source>
</evidence>
<protein>
    <recommendedName>
        <fullName evidence="9">Apolipoprotein N-acyltransferase</fullName>
        <shortName evidence="9">ALP N-acyltransferase</shortName>
        <ecNumber evidence="9">2.3.1.269</ecNumber>
    </recommendedName>
</protein>
<dbReference type="InterPro" id="IPR036526">
    <property type="entry name" value="C-N_Hydrolase_sf"/>
</dbReference>
<feature type="domain" description="CN hydrolase" evidence="10">
    <location>
        <begin position="235"/>
        <end position="483"/>
    </location>
</feature>
<evidence type="ECO:0000256" key="3">
    <source>
        <dbReference type="ARBA" id="ARBA00022475"/>
    </source>
</evidence>
<keyword evidence="5 9" id="KW-0812">Transmembrane</keyword>
<dbReference type="PROSITE" id="PS50263">
    <property type="entry name" value="CN_HYDROLASE"/>
    <property type="match status" value="1"/>
</dbReference>
<feature type="transmembrane region" description="Helical" evidence="9">
    <location>
        <begin position="100"/>
        <end position="124"/>
    </location>
</feature>
<evidence type="ECO:0000256" key="4">
    <source>
        <dbReference type="ARBA" id="ARBA00022679"/>
    </source>
</evidence>
<dbReference type="InterPro" id="IPR003010">
    <property type="entry name" value="C-N_Hydrolase"/>
</dbReference>
<accession>A0ABV7BMR7</accession>
<evidence type="ECO:0000256" key="9">
    <source>
        <dbReference type="HAMAP-Rule" id="MF_01148"/>
    </source>
</evidence>
<dbReference type="HAMAP" id="MF_01148">
    <property type="entry name" value="Lnt"/>
    <property type="match status" value="1"/>
</dbReference>
<comment type="pathway">
    <text evidence="9">Protein modification; lipoprotein biosynthesis (N-acyl transfer).</text>
</comment>
<dbReference type="EC" id="2.3.1.269" evidence="9"/>
<keyword evidence="8 9" id="KW-0012">Acyltransferase</keyword>
<keyword evidence="3 9" id="KW-1003">Cell membrane</keyword>
<evidence type="ECO:0000256" key="1">
    <source>
        <dbReference type="ARBA" id="ARBA00004651"/>
    </source>
</evidence>
<keyword evidence="12" id="KW-1185">Reference proteome</keyword>
<evidence type="ECO:0000259" key="10">
    <source>
        <dbReference type="PROSITE" id="PS50263"/>
    </source>
</evidence>
<proteinExistence type="inferred from homology"/>
<dbReference type="Gene3D" id="3.60.110.10">
    <property type="entry name" value="Carbon-nitrogen hydrolase"/>
    <property type="match status" value="1"/>
</dbReference>
<comment type="catalytic activity">
    <reaction evidence="9">
        <text>N-terminal S-1,2-diacyl-sn-glyceryl-L-cysteinyl-[lipoprotein] + a glycerophospholipid = N-acyl-S-1,2-diacyl-sn-glyceryl-L-cysteinyl-[lipoprotein] + a 2-acyl-sn-glycero-3-phospholipid + H(+)</text>
        <dbReference type="Rhea" id="RHEA:48228"/>
        <dbReference type="Rhea" id="RHEA-COMP:14681"/>
        <dbReference type="Rhea" id="RHEA-COMP:14684"/>
        <dbReference type="ChEBI" id="CHEBI:15378"/>
        <dbReference type="ChEBI" id="CHEBI:136912"/>
        <dbReference type="ChEBI" id="CHEBI:140656"/>
        <dbReference type="ChEBI" id="CHEBI:140657"/>
        <dbReference type="ChEBI" id="CHEBI:140660"/>
        <dbReference type="EC" id="2.3.1.269"/>
    </reaction>
</comment>
<feature type="transmembrane region" description="Helical" evidence="9">
    <location>
        <begin position="201"/>
        <end position="221"/>
    </location>
</feature>
<gene>
    <name evidence="9 11" type="primary">lnt</name>
    <name evidence="11" type="ORF">ACFOD3_03515</name>
</gene>
<keyword evidence="7 9" id="KW-0472">Membrane</keyword>
<comment type="subcellular location">
    <subcellularLocation>
        <location evidence="1 9">Cell membrane</location>
        <topology evidence="1 9">Multi-pass membrane protein</topology>
    </subcellularLocation>
</comment>
<evidence type="ECO:0000256" key="6">
    <source>
        <dbReference type="ARBA" id="ARBA00022989"/>
    </source>
</evidence>
<feature type="transmembrane region" description="Helical" evidence="9">
    <location>
        <begin position="46"/>
        <end position="64"/>
    </location>
</feature>
<feature type="transmembrane region" description="Helical" evidence="9">
    <location>
        <begin position="136"/>
        <end position="159"/>
    </location>
</feature>
<dbReference type="InterPro" id="IPR045378">
    <property type="entry name" value="LNT_N"/>
</dbReference>
<feature type="transmembrane region" description="Helical" evidence="9">
    <location>
        <begin position="171"/>
        <end position="194"/>
    </location>
</feature>
<dbReference type="PANTHER" id="PTHR38686:SF1">
    <property type="entry name" value="APOLIPOPROTEIN N-ACYLTRANSFERASE"/>
    <property type="match status" value="1"/>
</dbReference>
<dbReference type="Pfam" id="PF20154">
    <property type="entry name" value="LNT_N"/>
    <property type="match status" value="1"/>
</dbReference>
<evidence type="ECO:0000256" key="2">
    <source>
        <dbReference type="ARBA" id="ARBA00010065"/>
    </source>
</evidence>